<dbReference type="Proteomes" id="UP000325577">
    <property type="component" value="Linkage Group LG6"/>
</dbReference>
<name>A0A5J4ZPE8_9ASTE</name>
<dbReference type="OrthoDB" id="1934555at2759"/>
<evidence type="ECO:0000313" key="2">
    <source>
        <dbReference type="EMBL" id="KAA8520763.1"/>
    </source>
</evidence>
<protein>
    <submittedName>
        <fullName evidence="2">Uncharacterized protein</fullName>
    </submittedName>
</protein>
<gene>
    <name evidence="2" type="ORF">F0562_014965</name>
</gene>
<sequence length="231" mass="25255">MGSEVEPQPCSTPKLPLFSIPPMQSPEPSGMLTPPLYTSASVPFRWEEEPGKPRPCAILTLCNPNNNGPKCLELPPRLLMESKFTKTPSPTTVLDGPYVGRPIFQSSSFRFIGERLGSFGSSSSLSPERGQLGAMVLSKRGHKERGFFGTRGQRTLKIKVCEKDVEGGSCVFSSSMDIADDESSNPGVKMTRNGSFTTLSQPRSPFWAAIYKGFKHVIPWSRKSKKGGLII</sequence>
<dbReference type="EMBL" id="CM018049">
    <property type="protein sequence ID" value="KAA8520763.1"/>
    <property type="molecule type" value="Genomic_DNA"/>
</dbReference>
<evidence type="ECO:0000313" key="3">
    <source>
        <dbReference type="Proteomes" id="UP000325577"/>
    </source>
</evidence>
<dbReference type="AlphaFoldDB" id="A0A5J4ZPE8"/>
<organism evidence="2 3">
    <name type="scientific">Nyssa sinensis</name>
    <dbReference type="NCBI Taxonomy" id="561372"/>
    <lineage>
        <taxon>Eukaryota</taxon>
        <taxon>Viridiplantae</taxon>
        <taxon>Streptophyta</taxon>
        <taxon>Embryophyta</taxon>
        <taxon>Tracheophyta</taxon>
        <taxon>Spermatophyta</taxon>
        <taxon>Magnoliopsida</taxon>
        <taxon>eudicotyledons</taxon>
        <taxon>Gunneridae</taxon>
        <taxon>Pentapetalae</taxon>
        <taxon>asterids</taxon>
        <taxon>Cornales</taxon>
        <taxon>Nyssaceae</taxon>
        <taxon>Nyssa</taxon>
    </lineage>
</organism>
<dbReference type="PANTHER" id="PTHR34371">
    <property type="entry name" value="OS01G0551000 PROTEIN"/>
    <property type="match status" value="1"/>
</dbReference>
<accession>A0A5J4ZPE8</accession>
<feature type="region of interest" description="Disordered" evidence="1">
    <location>
        <begin position="1"/>
        <end position="34"/>
    </location>
</feature>
<dbReference type="PANTHER" id="PTHR34371:SF2">
    <property type="entry name" value="DUF688 FAMILY PROTEIN"/>
    <property type="match status" value="1"/>
</dbReference>
<reference evidence="2 3" key="1">
    <citation type="submission" date="2019-09" db="EMBL/GenBank/DDBJ databases">
        <title>A chromosome-level genome assembly of the Chinese tupelo Nyssa sinensis.</title>
        <authorList>
            <person name="Yang X."/>
            <person name="Kang M."/>
            <person name="Yang Y."/>
            <person name="Xiong H."/>
            <person name="Wang M."/>
            <person name="Zhang Z."/>
            <person name="Wang Z."/>
            <person name="Wu H."/>
            <person name="Ma T."/>
            <person name="Liu J."/>
            <person name="Xi Z."/>
        </authorList>
    </citation>
    <scope>NUCLEOTIDE SEQUENCE [LARGE SCALE GENOMIC DNA]</scope>
    <source>
        <strain evidence="2">J267</strain>
        <tissue evidence="2">Leaf</tissue>
    </source>
</reference>
<proteinExistence type="predicted"/>
<keyword evidence="3" id="KW-1185">Reference proteome</keyword>
<evidence type="ECO:0000256" key="1">
    <source>
        <dbReference type="SAM" id="MobiDB-lite"/>
    </source>
</evidence>